<dbReference type="EMBL" id="OVEO01000005">
    <property type="protein sequence ID" value="SPQ96419.1"/>
    <property type="molecule type" value="Genomic_DNA"/>
</dbReference>
<dbReference type="NCBIfam" id="NF011922">
    <property type="entry name" value="PRK15393.1"/>
    <property type="match status" value="1"/>
</dbReference>
<accession>A0A0G4IJ76</accession>
<evidence type="ECO:0000259" key="1">
    <source>
        <dbReference type="PROSITE" id="PS51462"/>
    </source>
</evidence>
<dbReference type="GO" id="GO:0005737">
    <property type="term" value="C:cytoplasm"/>
    <property type="evidence" value="ECO:0007669"/>
    <property type="project" value="TreeGrafter"/>
</dbReference>
<evidence type="ECO:0000313" key="2">
    <source>
        <dbReference type="EMBL" id="CEO95130.1"/>
    </source>
</evidence>
<dbReference type="GO" id="GO:0004452">
    <property type="term" value="F:isopentenyl-diphosphate delta-isomerase activity"/>
    <property type="evidence" value="ECO:0007669"/>
    <property type="project" value="TreeGrafter"/>
</dbReference>
<dbReference type="InterPro" id="IPR000086">
    <property type="entry name" value="NUDIX_hydrolase_dom"/>
</dbReference>
<evidence type="ECO:0000313" key="4">
    <source>
        <dbReference type="Proteomes" id="UP000039324"/>
    </source>
</evidence>
<dbReference type="PANTHER" id="PTHR10885">
    <property type="entry name" value="ISOPENTENYL-DIPHOSPHATE DELTA-ISOMERASE"/>
    <property type="match status" value="1"/>
</dbReference>
<dbReference type="InterPro" id="IPR015797">
    <property type="entry name" value="NUDIX_hydrolase-like_dom_sf"/>
</dbReference>
<evidence type="ECO:0000313" key="3">
    <source>
        <dbReference type="EMBL" id="SPQ96419.1"/>
    </source>
</evidence>
<dbReference type="OMA" id="QICTHLR"/>
<protein>
    <recommendedName>
        <fullName evidence="1">Nudix hydrolase domain-containing protein</fullName>
    </recommendedName>
</protein>
<dbReference type="PANTHER" id="PTHR10885:SF0">
    <property type="entry name" value="ISOPENTENYL-DIPHOSPHATE DELTA-ISOMERASE"/>
    <property type="match status" value="1"/>
</dbReference>
<sequence>MSVTGAAEYRDASAREQCVLVDEQNNVVGAIARADMRRDNRMHRATYIFVFDEQRARIVVQRRTDWKDYCPGKLDACFGGVVAYGESYEENARREIKEEIGLDDVALKHHFTGLYTDDTTNVWGDIWSAQFTGDLSDLRLQPEEVASVQWVPVADHGTQAVSPDEFTPDSLHFLRLLLSSTT</sequence>
<dbReference type="PROSITE" id="PS51462">
    <property type="entry name" value="NUDIX"/>
    <property type="match status" value="1"/>
</dbReference>
<gene>
    <name evidence="2" type="ORF">PBRA_003896</name>
    <name evidence="3" type="ORF">PLBR_LOCUS3634</name>
</gene>
<dbReference type="OrthoDB" id="510307at2759"/>
<organism evidence="2 4">
    <name type="scientific">Plasmodiophora brassicae</name>
    <name type="common">Clubroot disease agent</name>
    <dbReference type="NCBI Taxonomy" id="37360"/>
    <lineage>
        <taxon>Eukaryota</taxon>
        <taxon>Sar</taxon>
        <taxon>Rhizaria</taxon>
        <taxon>Endomyxa</taxon>
        <taxon>Phytomyxea</taxon>
        <taxon>Plasmodiophorida</taxon>
        <taxon>Plasmodiophoridae</taxon>
        <taxon>Plasmodiophora</taxon>
    </lineage>
</organism>
<keyword evidence="3" id="KW-0496">Mitochondrion</keyword>
<keyword evidence="4" id="KW-1185">Reference proteome</keyword>
<dbReference type="STRING" id="37360.A0A0G4IJ76"/>
<dbReference type="CDD" id="cd04697">
    <property type="entry name" value="NUDIX_Hydrolase"/>
    <property type="match status" value="1"/>
</dbReference>
<geneLocation type="mitochondrion" evidence="3"/>
<reference evidence="2 4" key="1">
    <citation type="submission" date="2015-02" db="EMBL/GenBank/DDBJ databases">
        <authorList>
            <person name="Chooi Y.-H."/>
        </authorList>
    </citation>
    <scope>NUCLEOTIDE SEQUENCE [LARGE SCALE GENOMIC DNA]</scope>
    <source>
        <strain evidence="2">E3</strain>
    </source>
</reference>
<reference evidence="3 5" key="2">
    <citation type="submission" date="2018-03" db="EMBL/GenBank/DDBJ databases">
        <authorList>
            <person name="Fogelqvist J."/>
        </authorList>
    </citation>
    <scope>NUCLEOTIDE SEQUENCE [LARGE SCALE GENOMIC DNA]</scope>
</reference>
<dbReference type="Proteomes" id="UP000039324">
    <property type="component" value="Unassembled WGS sequence"/>
</dbReference>
<dbReference type="GO" id="GO:0009240">
    <property type="term" value="P:isopentenyl diphosphate biosynthetic process"/>
    <property type="evidence" value="ECO:0007669"/>
    <property type="project" value="TreeGrafter"/>
</dbReference>
<name>A0A0G4IJ76_PLABS</name>
<dbReference type="AlphaFoldDB" id="A0A0G4IJ76"/>
<feature type="domain" description="Nudix hydrolase" evidence="1">
    <location>
        <begin position="41"/>
        <end position="173"/>
    </location>
</feature>
<evidence type="ECO:0000313" key="5">
    <source>
        <dbReference type="Proteomes" id="UP000290189"/>
    </source>
</evidence>
<proteinExistence type="predicted"/>
<dbReference type="SUPFAM" id="SSF55811">
    <property type="entry name" value="Nudix"/>
    <property type="match status" value="1"/>
</dbReference>
<dbReference type="Pfam" id="PF00293">
    <property type="entry name" value="NUDIX"/>
    <property type="match status" value="1"/>
</dbReference>
<dbReference type="Proteomes" id="UP000290189">
    <property type="component" value="Unassembled WGS sequence"/>
</dbReference>
<dbReference type="Gene3D" id="3.90.79.10">
    <property type="entry name" value="Nucleoside Triphosphate Pyrophosphohydrolase"/>
    <property type="match status" value="1"/>
</dbReference>
<dbReference type="EMBL" id="CDSF01000013">
    <property type="protein sequence ID" value="CEO95130.1"/>
    <property type="molecule type" value="Genomic_DNA"/>
</dbReference>